<evidence type="ECO:0000313" key="2">
    <source>
        <dbReference type="Proteomes" id="UP001142592"/>
    </source>
</evidence>
<dbReference type="Proteomes" id="UP001142592">
    <property type="component" value="Unassembled WGS sequence"/>
</dbReference>
<proteinExistence type="predicted"/>
<comment type="caution">
    <text evidence="1">The sequence shown here is derived from an EMBL/GenBank/DDBJ whole genome shotgun (WGS) entry which is preliminary data.</text>
</comment>
<keyword evidence="2" id="KW-1185">Reference proteome</keyword>
<dbReference type="AlphaFoldDB" id="A0A9X3DCR4"/>
<sequence>MHFRLLILPLFLLASSLFGQNKSNIIRYSHLKINGLDFSLNKDLILKEFGKPNRTFEPKYECGFFSEAEQGHKYFSLDYGNLKFIGNKKQGYQVEEIQFSSRQQNSITFGKNLLSHKTTIKEFEVIFGVKVSGNETVLYNKGADDGLIFKFSRGRLTKMEYWSPC</sequence>
<reference evidence="1" key="1">
    <citation type="submission" date="2022-11" db="EMBL/GenBank/DDBJ databases">
        <authorList>
            <person name="Graham C."/>
            <person name="Newman J.D."/>
        </authorList>
    </citation>
    <scope>NUCLEOTIDE SEQUENCE</scope>
    <source>
        <strain evidence="1">DSM 19486</strain>
    </source>
</reference>
<evidence type="ECO:0000313" key="1">
    <source>
        <dbReference type="EMBL" id="MCX3264922.1"/>
    </source>
</evidence>
<accession>A0A9X3DCR4</accession>
<organism evidence="1 2">
    <name type="scientific">Pedobacter agri</name>
    <dbReference type="NCBI Taxonomy" id="454586"/>
    <lineage>
        <taxon>Bacteria</taxon>
        <taxon>Pseudomonadati</taxon>
        <taxon>Bacteroidota</taxon>
        <taxon>Sphingobacteriia</taxon>
        <taxon>Sphingobacteriales</taxon>
        <taxon>Sphingobacteriaceae</taxon>
        <taxon>Pedobacter</taxon>
    </lineage>
</organism>
<dbReference type="EMBL" id="JAPJUH010000002">
    <property type="protein sequence ID" value="MCX3264922.1"/>
    <property type="molecule type" value="Genomic_DNA"/>
</dbReference>
<gene>
    <name evidence="1" type="ORF">OQZ29_09210</name>
</gene>
<dbReference type="RefSeq" id="WP_010602748.1">
    <property type="nucleotide sequence ID" value="NZ_JAPJUH010000002.1"/>
</dbReference>
<protein>
    <submittedName>
        <fullName evidence="1">Uncharacterized protein</fullName>
    </submittedName>
</protein>
<name>A0A9X3DCR4_9SPHI</name>